<feature type="domain" description="Shikimate dehydrogenase substrate binding N-terminal" evidence="10">
    <location>
        <begin position="12"/>
        <end position="94"/>
    </location>
</feature>
<accession>A0A9D0ZFV0</accession>
<dbReference type="PANTHER" id="PTHR21089:SF1">
    <property type="entry name" value="BIFUNCTIONAL 3-DEHYDROQUINATE DEHYDRATASE_SHIKIMATE DEHYDROGENASE, CHLOROPLASTIC"/>
    <property type="match status" value="1"/>
</dbReference>
<dbReference type="FunFam" id="3.40.50.720:FF:000086">
    <property type="entry name" value="Quinate/shikimate dehydrogenase"/>
    <property type="match status" value="1"/>
</dbReference>
<comment type="subunit">
    <text evidence="9">Homodimer.</text>
</comment>
<comment type="catalytic activity">
    <reaction evidence="9">
        <text>shikimate + NADP(+) = 3-dehydroshikimate + NADPH + H(+)</text>
        <dbReference type="Rhea" id="RHEA:17737"/>
        <dbReference type="ChEBI" id="CHEBI:15378"/>
        <dbReference type="ChEBI" id="CHEBI:16630"/>
        <dbReference type="ChEBI" id="CHEBI:36208"/>
        <dbReference type="ChEBI" id="CHEBI:57783"/>
        <dbReference type="ChEBI" id="CHEBI:58349"/>
        <dbReference type="EC" id="1.1.1.25"/>
    </reaction>
</comment>
<protein>
    <recommendedName>
        <fullName evidence="9">Shikimate dehydrogenase (NADP(+))</fullName>
        <shortName evidence="9">SDH</shortName>
        <ecNumber evidence="9">1.1.1.25</ecNumber>
    </recommendedName>
</protein>
<evidence type="ECO:0000259" key="10">
    <source>
        <dbReference type="Pfam" id="PF08501"/>
    </source>
</evidence>
<feature type="binding site" evidence="9">
    <location>
        <begin position="131"/>
        <end position="135"/>
    </location>
    <ligand>
        <name>NADP(+)</name>
        <dbReference type="ChEBI" id="CHEBI:58349"/>
    </ligand>
</feature>
<dbReference type="EMBL" id="DVGA01000103">
    <property type="protein sequence ID" value="HIQ79436.1"/>
    <property type="molecule type" value="Genomic_DNA"/>
</dbReference>
<dbReference type="HAMAP" id="MF_00222">
    <property type="entry name" value="Shikimate_DH_AroE"/>
    <property type="match status" value="1"/>
</dbReference>
<evidence type="ECO:0000256" key="9">
    <source>
        <dbReference type="HAMAP-Rule" id="MF_00222"/>
    </source>
</evidence>
<feature type="binding site" evidence="9">
    <location>
        <position position="263"/>
    </location>
    <ligand>
        <name>shikimate</name>
        <dbReference type="ChEBI" id="CHEBI:36208"/>
    </ligand>
</feature>
<comment type="pathway">
    <text evidence="1 9">Metabolic intermediate biosynthesis; chorismate biosynthesis; chorismate from D-erythrose 4-phosphate and phosphoenolpyruvate: step 4/7.</text>
</comment>
<dbReference type="InterPro" id="IPR013708">
    <property type="entry name" value="Shikimate_DH-bd_N"/>
</dbReference>
<dbReference type="SUPFAM" id="SSF51735">
    <property type="entry name" value="NAD(P)-binding Rossmann-fold domains"/>
    <property type="match status" value="1"/>
</dbReference>
<evidence type="ECO:0000256" key="6">
    <source>
        <dbReference type="ARBA" id="ARBA00051639"/>
    </source>
</evidence>
<feature type="domain" description="SDH C-terminal" evidence="11">
    <location>
        <begin position="256"/>
        <end position="281"/>
    </location>
</feature>
<sequence>MNIDGHTRLLGLIGTPVGHSKSPAMYNYCFEKYGLNCAYLAFDVPMEKVADAVNALRTFNVMGANVTMPLKNAVIPYLDEVSPASRAIGSVNTIVNRDGRLTGYVTDGMGYTGELRRGGVEIAGRTVTLLGAGGAASAIAIEAALEGAKEIRVFNKRDSFWERALHNLETIGEAAPGCRITLNDLDDADALRASIGTSDILTNATRVGMKPMDGESLITDLTMLRPGLIVTDVVYDPEETRLLREAKAAGCVTFDGLGMLVEQGAASFKLYTGLEMPVDEVCDAIYR</sequence>
<dbReference type="Gene3D" id="3.40.50.10860">
    <property type="entry name" value="Leucine Dehydrogenase, chain A, domain 1"/>
    <property type="match status" value="1"/>
</dbReference>
<dbReference type="GO" id="GO:0019632">
    <property type="term" value="P:shikimate metabolic process"/>
    <property type="evidence" value="ECO:0007669"/>
    <property type="project" value="InterPro"/>
</dbReference>
<evidence type="ECO:0000256" key="7">
    <source>
        <dbReference type="ARBA" id="ARBA00052329"/>
    </source>
</evidence>
<feature type="binding site" evidence="9">
    <location>
        <position position="256"/>
    </location>
    <ligand>
        <name>NADP(+)</name>
        <dbReference type="ChEBI" id="CHEBI:58349"/>
    </ligand>
</feature>
<dbReference type="GO" id="GO:0030266">
    <property type="term" value="F:quinate 3-dehydrogenase (NAD+) activity"/>
    <property type="evidence" value="ECO:0007669"/>
    <property type="project" value="UniProtKB-EC"/>
</dbReference>
<evidence type="ECO:0000259" key="11">
    <source>
        <dbReference type="Pfam" id="PF18317"/>
    </source>
</evidence>
<reference evidence="12" key="1">
    <citation type="submission" date="2020-10" db="EMBL/GenBank/DDBJ databases">
        <authorList>
            <person name="Gilroy R."/>
        </authorList>
    </citation>
    <scope>NUCLEOTIDE SEQUENCE</scope>
    <source>
        <strain evidence="12">ChiBcolR7-354</strain>
    </source>
</reference>
<dbReference type="AlphaFoldDB" id="A0A9D0ZFV0"/>
<dbReference type="InterPro" id="IPR022893">
    <property type="entry name" value="Shikimate_DH_fam"/>
</dbReference>
<dbReference type="Pfam" id="PF08501">
    <property type="entry name" value="Shikimate_dh_N"/>
    <property type="match status" value="1"/>
</dbReference>
<dbReference type="Gene3D" id="3.40.50.720">
    <property type="entry name" value="NAD(P)-binding Rossmann-like Domain"/>
    <property type="match status" value="1"/>
</dbReference>
<comment type="caution">
    <text evidence="9">Lacks conserved residue(s) required for the propagation of feature annotation.</text>
</comment>
<comment type="catalytic activity">
    <reaction evidence="7">
        <text>shikimate + NAD(+) = 3-dehydroshikimate + NADH + H(+)</text>
        <dbReference type="Rhea" id="RHEA:17741"/>
        <dbReference type="ChEBI" id="CHEBI:15378"/>
        <dbReference type="ChEBI" id="CHEBI:16630"/>
        <dbReference type="ChEBI" id="CHEBI:36208"/>
        <dbReference type="ChEBI" id="CHEBI:57540"/>
        <dbReference type="ChEBI" id="CHEBI:57945"/>
    </reaction>
</comment>
<keyword evidence="2 9" id="KW-0028">Amino-acid biosynthesis</keyword>
<dbReference type="InterPro" id="IPR046346">
    <property type="entry name" value="Aminoacid_DH-like_N_sf"/>
</dbReference>
<dbReference type="GO" id="GO:0009423">
    <property type="term" value="P:chorismate biosynthetic process"/>
    <property type="evidence" value="ECO:0007669"/>
    <property type="project" value="UniProtKB-UniRule"/>
</dbReference>
<dbReference type="EC" id="1.1.1.25" evidence="9"/>
<reference evidence="12" key="2">
    <citation type="journal article" date="2021" name="PeerJ">
        <title>Extensive microbial diversity within the chicken gut microbiome revealed by metagenomics and culture.</title>
        <authorList>
            <person name="Gilroy R."/>
            <person name="Ravi A."/>
            <person name="Getino M."/>
            <person name="Pursley I."/>
            <person name="Horton D.L."/>
            <person name="Alikhan N.F."/>
            <person name="Baker D."/>
            <person name="Gharbi K."/>
            <person name="Hall N."/>
            <person name="Watson M."/>
            <person name="Adriaenssens E.M."/>
            <person name="Foster-Nyarko E."/>
            <person name="Jarju S."/>
            <person name="Secka A."/>
            <person name="Antonio M."/>
            <person name="Oren A."/>
            <person name="Chaudhuri R.R."/>
            <person name="La Ragione R."/>
            <person name="Hildebrand F."/>
            <person name="Pallen M.J."/>
        </authorList>
    </citation>
    <scope>NUCLEOTIDE SEQUENCE</scope>
    <source>
        <strain evidence="12">ChiBcolR7-354</strain>
    </source>
</reference>
<dbReference type="InterPro" id="IPR011342">
    <property type="entry name" value="Shikimate_DH"/>
</dbReference>
<comment type="function">
    <text evidence="9">Involved in the biosynthesis of the chorismate, which leads to the biosynthesis of aromatic amino acids. Catalyzes the reversible NADPH linked reduction of 3-dehydroshikimate (DHSA) to yield shikimate (SA).</text>
</comment>
<evidence type="ECO:0000256" key="1">
    <source>
        <dbReference type="ARBA" id="ARBA00004871"/>
    </source>
</evidence>
<feature type="binding site" evidence="9">
    <location>
        <begin position="20"/>
        <end position="22"/>
    </location>
    <ligand>
        <name>shikimate</name>
        <dbReference type="ChEBI" id="CHEBI:36208"/>
    </ligand>
</feature>
<evidence type="ECO:0000313" key="13">
    <source>
        <dbReference type="Proteomes" id="UP000824262"/>
    </source>
</evidence>
<dbReference type="NCBIfam" id="NF001319">
    <property type="entry name" value="PRK00258.3-3"/>
    <property type="match status" value="1"/>
</dbReference>
<organism evidence="12 13">
    <name type="scientific">Candidatus Scatomorpha intestinavium</name>
    <dbReference type="NCBI Taxonomy" id="2840922"/>
    <lineage>
        <taxon>Bacteria</taxon>
        <taxon>Bacillati</taxon>
        <taxon>Bacillota</taxon>
        <taxon>Clostridia</taxon>
        <taxon>Eubacteriales</taxon>
        <taxon>Candidatus Scatomorpha</taxon>
    </lineage>
</organism>
<dbReference type="InterPro" id="IPR041121">
    <property type="entry name" value="SDH_C"/>
</dbReference>
<dbReference type="NCBIfam" id="TIGR00507">
    <property type="entry name" value="aroE"/>
    <property type="match status" value="1"/>
</dbReference>
<comment type="similarity">
    <text evidence="9">Belongs to the shikimate dehydrogenase family.</text>
</comment>
<dbReference type="GO" id="GO:0008652">
    <property type="term" value="P:amino acid biosynthetic process"/>
    <property type="evidence" value="ECO:0007669"/>
    <property type="project" value="UniProtKB-KW"/>
</dbReference>
<dbReference type="PANTHER" id="PTHR21089">
    <property type="entry name" value="SHIKIMATE DEHYDROGENASE"/>
    <property type="match status" value="1"/>
</dbReference>
<feature type="binding site" evidence="9">
    <location>
        <position position="107"/>
    </location>
    <ligand>
        <name>shikimate</name>
        <dbReference type="ChEBI" id="CHEBI:36208"/>
    </ligand>
</feature>
<evidence type="ECO:0000256" key="2">
    <source>
        <dbReference type="ARBA" id="ARBA00022605"/>
    </source>
</evidence>
<evidence type="ECO:0000313" key="12">
    <source>
        <dbReference type="EMBL" id="HIQ79436.1"/>
    </source>
</evidence>
<dbReference type="Pfam" id="PF18317">
    <property type="entry name" value="SDH_C"/>
    <property type="match status" value="1"/>
</dbReference>
<comment type="catalytic activity">
    <reaction evidence="6">
        <text>L-quinate + NAD(+) = 3-dehydroquinate + NADH + H(+)</text>
        <dbReference type="Rhea" id="RHEA:22364"/>
        <dbReference type="ChEBI" id="CHEBI:15378"/>
        <dbReference type="ChEBI" id="CHEBI:29751"/>
        <dbReference type="ChEBI" id="CHEBI:32364"/>
        <dbReference type="ChEBI" id="CHEBI:57540"/>
        <dbReference type="ChEBI" id="CHEBI:57945"/>
        <dbReference type="EC" id="1.1.1.24"/>
    </reaction>
</comment>
<dbReference type="SUPFAM" id="SSF53223">
    <property type="entry name" value="Aminoacid dehydrogenase-like, N-terminal domain"/>
    <property type="match status" value="1"/>
</dbReference>
<evidence type="ECO:0000256" key="8">
    <source>
        <dbReference type="ARBA" id="ARBA00060613"/>
    </source>
</evidence>
<dbReference type="Proteomes" id="UP000824262">
    <property type="component" value="Unassembled WGS sequence"/>
</dbReference>
<feature type="active site" description="Proton acceptor" evidence="9">
    <location>
        <position position="71"/>
    </location>
</feature>
<keyword evidence="5 9" id="KW-0057">Aromatic amino acid biosynthesis</keyword>
<evidence type="ECO:0000256" key="3">
    <source>
        <dbReference type="ARBA" id="ARBA00022857"/>
    </source>
</evidence>
<feature type="binding site" evidence="9">
    <location>
        <position position="233"/>
    </location>
    <ligand>
        <name>NADP(+)</name>
        <dbReference type="ChEBI" id="CHEBI:58349"/>
    </ligand>
</feature>
<feature type="binding site" evidence="9">
    <location>
        <position position="235"/>
    </location>
    <ligand>
        <name>shikimate</name>
        <dbReference type="ChEBI" id="CHEBI:36208"/>
    </ligand>
</feature>
<keyword evidence="4 9" id="KW-0560">Oxidoreductase</keyword>
<comment type="caution">
    <text evidence="12">The sequence shown here is derived from an EMBL/GenBank/DDBJ whole genome shotgun (WGS) entry which is preliminary data.</text>
</comment>
<evidence type="ECO:0000256" key="4">
    <source>
        <dbReference type="ARBA" id="ARBA00023002"/>
    </source>
</evidence>
<dbReference type="GO" id="GO:0009073">
    <property type="term" value="P:aromatic amino acid family biosynthetic process"/>
    <property type="evidence" value="ECO:0007669"/>
    <property type="project" value="UniProtKB-KW"/>
</dbReference>
<gene>
    <name evidence="9" type="primary">aroE</name>
    <name evidence="12" type="ORF">IAB77_09310</name>
</gene>
<feature type="binding site" evidence="9">
    <location>
        <position position="92"/>
    </location>
    <ligand>
        <name>shikimate</name>
        <dbReference type="ChEBI" id="CHEBI:36208"/>
    </ligand>
</feature>
<keyword evidence="3 9" id="KW-0521">NADP</keyword>
<dbReference type="GO" id="GO:0050661">
    <property type="term" value="F:NADP binding"/>
    <property type="evidence" value="ECO:0007669"/>
    <property type="project" value="InterPro"/>
</dbReference>
<name>A0A9D0ZFV0_9FIRM</name>
<evidence type="ECO:0000256" key="5">
    <source>
        <dbReference type="ARBA" id="ARBA00023141"/>
    </source>
</evidence>
<dbReference type="CDD" id="cd01065">
    <property type="entry name" value="NAD_bind_Shikimate_DH"/>
    <property type="match status" value="1"/>
</dbReference>
<dbReference type="GO" id="GO:0004764">
    <property type="term" value="F:shikimate 3-dehydrogenase (NADP+) activity"/>
    <property type="evidence" value="ECO:0007669"/>
    <property type="project" value="UniProtKB-UniRule"/>
</dbReference>
<feature type="binding site" evidence="9">
    <location>
        <position position="67"/>
    </location>
    <ligand>
        <name>shikimate</name>
        <dbReference type="ChEBI" id="CHEBI:36208"/>
    </ligand>
</feature>
<dbReference type="InterPro" id="IPR036291">
    <property type="entry name" value="NAD(P)-bd_dom_sf"/>
</dbReference>
<comment type="pathway">
    <text evidence="8">Aromatic compound metabolism; 3,4-dihydroxybenzoate biosynthesis; 3-dehydroquinate from D-quinate (NAD(+) route).</text>
</comment>
<proteinExistence type="inferred from homology"/>